<evidence type="ECO:0000313" key="1">
    <source>
        <dbReference type="EMBL" id="AGF55607.1"/>
    </source>
</evidence>
<sequence>MGGSLTMFKALKEDNKIVKIIGYGVMNIVNKTPKEQKEYYKKIEKLYEIPKSKNEREKLMLRRSING</sequence>
<dbReference type="PATRIC" id="fig|931276.5.peg.1820"/>
<dbReference type="KEGG" id="csr:Cspa_c18370"/>
<reference evidence="1 2" key="1">
    <citation type="submission" date="2013-02" db="EMBL/GenBank/DDBJ databases">
        <title>Genome sequence of Clostridium saccharoperbutylacetonicum N1-4(HMT).</title>
        <authorList>
            <person name="Poehlein A."/>
            <person name="Daniel R."/>
        </authorList>
    </citation>
    <scope>NUCLEOTIDE SEQUENCE [LARGE SCALE GENOMIC DNA]</scope>
    <source>
        <strain evidence="2">N1-4(HMT)</strain>
    </source>
</reference>
<dbReference type="Pfam" id="PF06854">
    <property type="entry name" value="Phage_Gp15"/>
    <property type="match status" value="1"/>
</dbReference>
<name>M1MVR7_9CLOT</name>
<dbReference type="Proteomes" id="UP000011728">
    <property type="component" value="Chromosome"/>
</dbReference>
<keyword evidence="2" id="KW-1185">Reference proteome</keyword>
<evidence type="ECO:0000313" key="2">
    <source>
        <dbReference type="Proteomes" id="UP000011728"/>
    </source>
</evidence>
<organism evidence="1 2">
    <name type="scientific">Clostridium saccharoperbutylacetonicum N1-4(HMT)</name>
    <dbReference type="NCBI Taxonomy" id="931276"/>
    <lineage>
        <taxon>Bacteria</taxon>
        <taxon>Bacillati</taxon>
        <taxon>Bacillota</taxon>
        <taxon>Clostridia</taxon>
        <taxon>Eubacteriales</taxon>
        <taxon>Clostridiaceae</taxon>
        <taxon>Clostridium</taxon>
    </lineage>
</organism>
<dbReference type="InterPro" id="IPR009660">
    <property type="entry name" value="Phage_A500_Gp15"/>
</dbReference>
<dbReference type="EMBL" id="CP004121">
    <property type="protein sequence ID" value="AGF55607.1"/>
    <property type="molecule type" value="Genomic_DNA"/>
</dbReference>
<gene>
    <name evidence="1" type="ORF">Cspa_c18370</name>
</gene>
<accession>M1MVR7</accession>
<protein>
    <submittedName>
        <fullName evidence="1">Uncharacterized protein</fullName>
    </submittedName>
</protein>
<dbReference type="HOGENOM" id="CLU_2804922_0_0_9"/>
<proteinExistence type="predicted"/>
<dbReference type="AlphaFoldDB" id="M1MVR7"/>